<evidence type="ECO:0000313" key="4">
    <source>
        <dbReference type="EMBL" id="CAB4178170.1"/>
    </source>
</evidence>
<evidence type="ECO:0000313" key="5">
    <source>
        <dbReference type="EMBL" id="CAB4202301.1"/>
    </source>
</evidence>
<keyword evidence="2" id="KW-0946">Virion</keyword>
<dbReference type="SUPFAM" id="SSF56563">
    <property type="entry name" value="Major capsid protein gp5"/>
    <property type="match status" value="1"/>
</dbReference>
<dbReference type="EMBL" id="LR796960">
    <property type="protein sequence ID" value="CAB4178170.1"/>
    <property type="molecule type" value="Genomic_DNA"/>
</dbReference>
<evidence type="ECO:0000313" key="7">
    <source>
        <dbReference type="EMBL" id="CAB5228867.1"/>
    </source>
</evidence>
<evidence type="ECO:0000256" key="2">
    <source>
        <dbReference type="ARBA" id="ARBA00022844"/>
    </source>
</evidence>
<comment type="subcellular location">
    <subcellularLocation>
        <location evidence="1">Virion</location>
    </subcellularLocation>
</comment>
<dbReference type="InterPro" id="IPR024455">
    <property type="entry name" value="Phage_capsid"/>
</dbReference>
<proteinExistence type="predicted"/>
<evidence type="ECO:0000313" key="6">
    <source>
        <dbReference type="EMBL" id="CAB4214486.1"/>
    </source>
</evidence>
<dbReference type="EMBL" id="LR797410">
    <property type="protein sequence ID" value="CAB4214486.1"/>
    <property type="molecule type" value="Genomic_DNA"/>
</dbReference>
<organism evidence="7">
    <name type="scientific">uncultured Caudovirales phage</name>
    <dbReference type="NCBI Taxonomy" id="2100421"/>
    <lineage>
        <taxon>Viruses</taxon>
        <taxon>Duplodnaviria</taxon>
        <taxon>Heunggongvirae</taxon>
        <taxon>Uroviricota</taxon>
        <taxon>Caudoviricetes</taxon>
        <taxon>Peduoviridae</taxon>
        <taxon>Maltschvirus</taxon>
        <taxon>Maltschvirus maltsch</taxon>
    </lineage>
</organism>
<feature type="domain" description="Phage capsid-like C-terminal" evidence="3">
    <location>
        <begin position="144"/>
        <end position="385"/>
    </location>
</feature>
<name>A0A6J7XCQ7_9CAUD</name>
<dbReference type="EMBL" id="LR797313">
    <property type="protein sequence ID" value="CAB4202301.1"/>
    <property type="molecule type" value="Genomic_DNA"/>
</dbReference>
<sequence length="448" mass="47499">MSYLDKVIERRDAVKAEMDAVLEAVAVENRTDLTAEETEKVDALVEESRSLDTKIEKLKTQADADVKAAEIRAAVAPVATPVVGSARVISEARTYSPEAEASFVKDAYNAQFKNDFAASERLARHMREESVENRAVATGNFDGLVVPQYLTDLAAPYARAGRPFLDAATAKHALPSMGMTLNISRMTTGTTTAIQATENASVSNTDADDTLLTINVRTIAGQQDISRQAIERGTGIDSFILADLIRSWHTTLDNQCLNGAGTSGTILGLDGSGGNAITYTSASPTVQLLYPKLADAVQQIQTTAFQQPTHWLMHPRRLAYLLAAVDGQNRPLVVPNNYGPMNALAVGAGAVSYGNSGYSLMGLPIITDANVVTNAGAGTNQDKIYCVAAPEMHLWEQPGSPFALNFDATSAGSLTIKSVVYGYAAFSAGRYPAAASIISGTGLVAPTF</sequence>
<reference evidence="7" key="1">
    <citation type="submission" date="2020-05" db="EMBL/GenBank/DDBJ databases">
        <authorList>
            <person name="Chiriac C."/>
            <person name="Salcher M."/>
            <person name="Ghai R."/>
            <person name="Kavagutti S V."/>
        </authorList>
    </citation>
    <scope>NUCLEOTIDE SEQUENCE</scope>
</reference>
<protein>
    <submittedName>
        <fullName evidence="7">Major_cap_HK97, phage major capsid protein, HK97 family</fullName>
    </submittedName>
</protein>
<dbReference type="Gene3D" id="3.30.2400.10">
    <property type="entry name" value="Major capsid protein gp5"/>
    <property type="match status" value="1"/>
</dbReference>
<accession>A0A6J7XCQ7</accession>
<dbReference type="InterPro" id="IPR054612">
    <property type="entry name" value="Phage_capsid-like_C"/>
</dbReference>
<dbReference type="EMBL" id="LR798392">
    <property type="protein sequence ID" value="CAB5228867.1"/>
    <property type="molecule type" value="Genomic_DNA"/>
</dbReference>
<dbReference type="GO" id="GO:0044423">
    <property type="term" value="C:virion component"/>
    <property type="evidence" value="ECO:0007669"/>
    <property type="project" value="UniProtKB-KW"/>
</dbReference>
<dbReference type="Pfam" id="PF05065">
    <property type="entry name" value="Phage_capsid"/>
    <property type="match status" value="1"/>
</dbReference>
<evidence type="ECO:0000259" key="3">
    <source>
        <dbReference type="Pfam" id="PF05065"/>
    </source>
</evidence>
<gene>
    <name evidence="4" type="ORF">UFOVP1013_41</name>
    <name evidence="5" type="ORF">UFOVP1364_3</name>
    <name evidence="6" type="ORF">UFOVP1462_41</name>
    <name evidence="7" type="ORF">UFOVP1550_50</name>
</gene>
<dbReference type="NCBIfam" id="TIGR01554">
    <property type="entry name" value="major_cap_HK97"/>
    <property type="match status" value="1"/>
</dbReference>
<evidence type="ECO:0000256" key="1">
    <source>
        <dbReference type="ARBA" id="ARBA00004328"/>
    </source>
</evidence>